<proteinExistence type="predicted"/>
<dbReference type="EMBL" id="HBGU01017451">
    <property type="protein sequence ID" value="CAD9427857.1"/>
    <property type="molecule type" value="Transcribed_RNA"/>
</dbReference>
<sequence>MSSSSLTQLTSIELGEGGMSRGGDVLQPGQGLIELMRAEMARVHGDAAEDGAWAALVRAEIARARTEAAGGANGLLGLVPDLAVGSASTAMTASSSAAGGRSGEVRAVALGAATDIAAFNGAMVAGSMGAEGGEVWAGQGSEVDVFLDLSRHETRRKLRMWLAEEDRASQVLALLERAPGTIRQPLTDVLARLLLGEDSQPPSRWEVVHGNGVTSLPPFPSLTSSPSLASAPALTSHALELPAPLLALRGGETAMVASSTAHQLAHASPHTSADAAAKAPCFSPAASTSQGTGGAEARYFAPGLRAGFLNHSSGRTDVLGSHCGVGVGERASETSSALAPRVPTLDLEPAGSDADSLMITLRSFHPDHAEITSVRLANQPTKWTHNTAGSLVGSM</sequence>
<protein>
    <submittedName>
        <fullName evidence="1">Uncharacterized protein</fullName>
    </submittedName>
</protein>
<organism evidence="1">
    <name type="scientific">Haptolina brevifila</name>
    <dbReference type="NCBI Taxonomy" id="156173"/>
    <lineage>
        <taxon>Eukaryota</taxon>
        <taxon>Haptista</taxon>
        <taxon>Haptophyta</taxon>
        <taxon>Prymnesiophyceae</taxon>
        <taxon>Prymnesiales</taxon>
        <taxon>Prymnesiaceae</taxon>
        <taxon>Haptolina</taxon>
    </lineage>
</organism>
<reference evidence="1" key="1">
    <citation type="submission" date="2021-01" db="EMBL/GenBank/DDBJ databases">
        <authorList>
            <person name="Corre E."/>
            <person name="Pelletier E."/>
            <person name="Niang G."/>
            <person name="Scheremetjew M."/>
            <person name="Finn R."/>
            <person name="Kale V."/>
            <person name="Holt S."/>
            <person name="Cochrane G."/>
            <person name="Meng A."/>
            <person name="Brown T."/>
            <person name="Cohen L."/>
        </authorList>
    </citation>
    <scope>NUCLEOTIDE SEQUENCE</scope>
    <source>
        <strain evidence="1">UTEX LB 985</strain>
    </source>
</reference>
<dbReference type="AlphaFoldDB" id="A0A7S2CK63"/>
<gene>
    <name evidence="1" type="ORF">CBRE1094_LOCUS9453</name>
</gene>
<accession>A0A7S2CK63</accession>
<name>A0A7S2CK63_9EUKA</name>
<evidence type="ECO:0000313" key="1">
    <source>
        <dbReference type="EMBL" id="CAD9427857.1"/>
    </source>
</evidence>